<organism evidence="2 3">
    <name type="scientific">Lactobacillus crispatus FB077-07</name>
    <dbReference type="NCBI Taxonomy" id="883092"/>
    <lineage>
        <taxon>Bacteria</taxon>
        <taxon>Bacillati</taxon>
        <taxon>Bacillota</taxon>
        <taxon>Bacilli</taxon>
        <taxon>Lactobacillales</taxon>
        <taxon>Lactobacillaceae</taxon>
        <taxon>Lactobacillus</taxon>
    </lineage>
</organism>
<reference evidence="2 3" key="1">
    <citation type="submission" date="2012-07" db="EMBL/GenBank/DDBJ databases">
        <title>The Genome Sequence of Lactobacillus crispatus FB077-07.</title>
        <authorList>
            <consortium name="The Broad Institute Genome Sequencing Platform"/>
            <person name="Earl A."/>
            <person name="Ward D."/>
            <person name="Feldgarden M."/>
            <person name="Gevers D."/>
            <person name="Saerens B."/>
            <person name="Vaneechoutte M."/>
            <person name="Walker B."/>
            <person name="Young S.K."/>
            <person name="Zeng Q."/>
            <person name="Gargeya S."/>
            <person name="Fitzgerald M."/>
            <person name="Haas B."/>
            <person name="Abouelleil A."/>
            <person name="Alvarado L."/>
            <person name="Arachchi H.M."/>
            <person name="Berlin A.M."/>
            <person name="Chapman S.B."/>
            <person name="Goldberg J."/>
            <person name="Griggs A."/>
            <person name="Gujja S."/>
            <person name="Hansen M."/>
            <person name="Howarth C."/>
            <person name="Imamovic A."/>
            <person name="Larimer J."/>
            <person name="McCowen C."/>
            <person name="Montmayeur A."/>
            <person name="Murphy C."/>
            <person name="Neiman D."/>
            <person name="Pearson M."/>
            <person name="Priest M."/>
            <person name="Roberts A."/>
            <person name="Saif S."/>
            <person name="Shea T."/>
            <person name="Sisk P."/>
            <person name="Sykes S."/>
            <person name="Wortman J."/>
            <person name="Nusbaum C."/>
            <person name="Birren B."/>
        </authorList>
    </citation>
    <scope>NUCLEOTIDE SEQUENCE [LARGE SCALE GENOMIC DNA]</scope>
    <source>
        <strain evidence="2 3">FB077-07</strain>
    </source>
</reference>
<accession>K1LZM8</accession>
<name>K1LZM8_9LACO</name>
<dbReference type="HOGENOM" id="CLU_3169418_0_0_9"/>
<evidence type="ECO:0000313" key="2">
    <source>
        <dbReference type="EMBL" id="EKB62225.1"/>
    </source>
</evidence>
<sequence>MLIFLVISLIVATGFGIGAMFLKGKASLVSMMLAYVVVISAVIYICY</sequence>
<keyword evidence="1" id="KW-0472">Membrane</keyword>
<keyword evidence="1" id="KW-0812">Transmembrane</keyword>
<proteinExistence type="predicted"/>
<dbReference type="AlphaFoldDB" id="K1LZM8"/>
<evidence type="ECO:0000256" key="1">
    <source>
        <dbReference type="SAM" id="Phobius"/>
    </source>
</evidence>
<dbReference type="PATRIC" id="fig|883092.3.peg.2430"/>
<evidence type="ECO:0000313" key="3">
    <source>
        <dbReference type="Proteomes" id="UP000004722"/>
    </source>
</evidence>
<keyword evidence="1" id="KW-1133">Transmembrane helix</keyword>
<protein>
    <submittedName>
        <fullName evidence="2">Uncharacterized protein</fullName>
    </submittedName>
</protein>
<dbReference type="EMBL" id="AGZG01000115">
    <property type="protein sequence ID" value="EKB62225.1"/>
    <property type="molecule type" value="Genomic_DNA"/>
</dbReference>
<dbReference type="RefSeq" id="WP_005729942.1">
    <property type="nucleotide sequence ID" value="NZ_JH932275.1"/>
</dbReference>
<feature type="transmembrane region" description="Helical" evidence="1">
    <location>
        <begin position="28"/>
        <end position="46"/>
    </location>
</feature>
<comment type="caution">
    <text evidence="2">The sequence shown here is derived from an EMBL/GenBank/DDBJ whole genome shotgun (WGS) entry which is preliminary data.</text>
</comment>
<dbReference type="Proteomes" id="UP000004722">
    <property type="component" value="Unassembled WGS sequence"/>
</dbReference>
<gene>
    <name evidence="2" type="ORF">HMPREF9249_02448</name>
</gene>